<dbReference type="PANTHER" id="PTHR10802">
    <property type="entry name" value="MITOCHONDRIAL IMPORT RECEPTOR SUBUNIT TOM40"/>
    <property type="match status" value="1"/>
</dbReference>
<keyword evidence="6" id="KW-1000">Mitochondrion outer membrane</keyword>
<evidence type="ECO:0000313" key="11">
    <source>
        <dbReference type="Proteomes" id="UP000035681"/>
    </source>
</evidence>
<evidence type="ECO:0000256" key="5">
    <source>
        <dbReference type="ARBA" id="ARBA00022692"/>
    </source>
</evidence>
<keyword evidence="5" id="KW-0812">Transmembrane</keyword>
<accession>A0A0K0EAM8</accession>
<evidence type="ECO:0000256" key="4">
    <source>
        <dbReference type="ARBA" id="ARBA00022452"/>
    </source>
</evidence>
<protein>
    <submittedName>
        <fullName evidence="12 13">Mitochondrial import receptor subunit TOM40 homolog</fullName>
    </submittedName>
</protein>
<evidence type="ECO:0000256" key="9">
    <source>
        <dbReference type="ARBA" id="ARBA00023136"/>
    </source>
</evidence>
<dbReference type="InterPro" id="IPR027246">
    <property type="entry name" value="Porin_Euk/Tom40"/>
</dbReference>
<evidence type="ECO:0000256" key="6">
    <source>
        <dbReference type="ARBA" id="ARBA00022787"/>
    </source>
</evidence>
<dbReference type="GO" id="GO:0008320">
    <property type="term" value="F:protein transmembrane transporter activity"/>
    <property type="evidence" value="ECO:0007669"/>
    <property type="project" value="InterPro"/>
</dbReference>
<evidence type="ECO:0000256" key="10">
    <source>
        <dbReference type="SAM" id="MobiDB-lite"/>
    </source>
</evidence>
<dbReference type="GO" id="GO:0005741">
    <property type="term" value="C:mitochondrial outer membrane"/>
    <property type="evidence" value="ECO:0007669"/>
    <property type="project" value="UniProtKB-SubCell"/>
</dbReference>
<keyword evidence="7" id="KW-0653">Protein transport</keyword>
<dbReference type="InterPro" id="IPR037930">
    <property type="entry name" value="Tom40"/>
</dbReference>
<evidence type="ECO:0000256" key="7">
    <source>
        <dbReference type="ARBA" id="ARBA00022927"/>
    </source>
</evidence>
<keyword evidence="4" id="KW-1134">Transmembrane beta strand</keyword>
<dbReference type="WBParaSite" id="TCONS_00010203.p1">
    <property type="protein sequence ID" value="TCONS_00010203.p1"/>
    <property type="gene ID" value="XLOC_007904"/>
</dbReference>
<feature type="region of interest" description="Disordered" evidence="10">
    <location>
        <begin position="1"/>
        <end position="24"/>
    </location>
</feature>
<evidence type="ECO:0000256" key="1">
    <source>
        <dbReference type="ARBA" id="ARBA00004374"/>
    </source>
</evidence>
<evidence type="ECO:0000256" key="3">
    <source>
        <dbReference type="ARBA" id="ARBA00022448"/>
    </source>
</evidence>
<reference evidence="12" key="1">
    <citation type="submission" date="2015-08" db="UniProtKB">
        <authorList>
            <consortium name="WormBaseParasite"/>
        </authorList>
    </citation>
    <scope>IDENTIFICATION</scope>
</reference>
<evidence type="ECO:0000256" key="2">
    <source>
        <dbReference type="ARBA" id="ARBA00010510"/>
    </source>
</evidence>
<dbReference type="AlphaFoldDB" id="A0A0K0EAM8"/>
<evidence type="ECO:0000313" key="12">
    <source>
        <dbReference type="WBParaSite" id="SSTP_0000655200.1"/>
    </source>
</evidence>
<name>A0A0K0EAM8_STRER</name>
<dbReference type="Gene3D" id="2.40.160.10">
    <property type="entry name" value="Porin"/>
    <property type="match status" value="1"/>
</dbReference>
<comment type="similarity">
    <text evidence="2">Belongs to the Tom40 family.</text>
</comment>
<evidence type="ECO:0000313" key="13">
    <source>
        <dbReference type="WBParaSite" id="TCONS_00010203.p1"/>
    </source>
</evidence>
<dbReference type="Pfam" id="PF01459">
    <property type="entry name" value="Porin_3"/>
    <property type="match status" value="1"/>
</dbReference>
<evidence type="ECO:0000256" key="8">
    <source>
        <dbReference type="ARBA" id="ARBA00023128"/>
    </source>
</evidence>
<dbReference type="GO" id="GO:0030150">
    <property type="term" value="P:protein import into mitochondrial matrix"/>
    <property type="evidence" value="ECO:0007669"/>
    <property type="project" value="InterPro"/>
</dbReference>
<dbReference type="STRING" id="6248.A0A0K0EAM8"/>
<feature type="compositionally biased region" description="Pro residues" evidence="10">
    <location>
        <begin position="1"/>
        <end position="12"/>
    </location>
</feature>
<dbReference type="InterPro" id="IPR023614">
    <property type="entry name" value="Porin_dom_sf"/>
</dbReference>
<feature type="compositionally biased region" description="Polar residues" evidence="10">
    <location>
        <begin position="13"/>
        <end position="24"/>
    </location>
</feature>
<keyword evidence="3" id="KW-0813">Transport</keyword>
<keyword evidence="11" id="KW-1185">Reference proteome</keyword>
<dbReference type="WBParaSite" id="SSTP_0000655200.1">
    <property type="protein sequence ID" value="SSTP_0000655200.1"/>
    <property type="gene ID" value="SSTP_0000655200"/>
</dbReference>
<sequence length="308" mass="33624">MQAPPQNPPPTPSESFLDNNSTNPGSFDELHRKCRDIFPLCFEGAKVMLQKGISSHFQVSHTLNLSPSNTGYKLGATYVGYKQLGPGEAFPVLLGDTDVNGNTAATLIHQFGDNWRCRLQAQTEKNTLSASQGTLEYRGRLWTSALTAANVDVINDSGIVVLNYLRKLTKNVDVGAEFVHQYGIPTPARMMSVISYALRYTAKDFVTAATFGTSGLHLSYYHKQAENLAFGVEFETNLRVGETVTTIGYQAEIPEIGATMKASVDTNWSVGGVFEKRLSNKLPFTLALSGLWNHSKCQGKFGVGFIVG</sequence>
<dbReference type="CDD" id="cd07305">
    <property type="entry name" value="Porin3_Tom40"/>
    <property type="match status" value="1"/>
</dbReference>
<keyword evidence="8" id="KW-0496">Mitochondrion</keyword>
<proteinExistence type="inferred from homology"/>
<dbReference type="Proteomes" id="UP000035681">
    <property type="component" value="Unplaced"/>
</dbReference>
<organism evidence="12">
    <name type="scientific">Strongyloides stercoralis</name>
    <name type="common">Threadworm</name>
    <dbReference type="NCBI Taxonomy" id="6248"/>
    <lineage>
        <taxon>Eukaryota</taxon>
        <taxon>Metazoa</taxon>
        <taxon>Ecdysozoa</taxon>
        <taxon>Nematoda</taxon>
        <taxon>Chromadorea</taxon>
        <taxon>Rhabditida</taxon>
        <taxon>Tylenchina</taxon>
        <taxon>Panagrolaimomorpha</taxon>
        <taxon>Strongyloidoidea</taxon>
        <taxon>Strongyloididae</taxon>
        <taxon>Strongyloides</taxon>
    </lineage>
</organism>
<comment type="subcellular location">
    <subcellularLocation>
        <location evidence="1">Mitochondrion outer membrane</location>
        <topology evidence="1">Multi-pass membrane protein</topology>
    </subcellularLocation>
</comment>
<keyword evidence="9" id="KW-0472">Membrane</keyword>